<dbReference type="RefSeq" id="WP_386807360.1">
    <property type="nucleotide sequence ID" value="NZ_JBHTMV010000002.1"/>
</dbReference>
<comment type="caution">
    <text evidence="1">The sequence shown here is derived from an EMBL/GenBank/DDBJ whole genome shotgun (WGS) entry which is preliminary data.</text>
</comment>
<keyword evidence="2" id="KW-1185">Reference proteome</keyword>
<evidence type="ECO:0000313" key="2">
    <source>
        <dbReference type="Proteomes" id="UP001597241"/>
    </source>
</evidence>
<evidence type="ECO:0000313" key="1">
    <source>
        <dbReference type="EMBL" id="MFD1292643.1"/>
    </source>
</evidence>
<reference evidence="2" key="1">
    <citation type="journal article" date="2019" name="Int. J. Syst. Evol. Microbiol.">
        <title>The Global Catalogue of Microorganisms (GCM) 10K type strain sequencing project: providing services to taxonomists for standard genome sequencing and annotation.</title>
        <authorList>
            <consortium name="The Broad Institute Genomics Platform"/>
            <consortium name="The Broad Institute Genome Sequencing Center for Infectious Disease"/>
            <person name="Wu L."/>
            <person name="Ma J."/>
        </authorList>
    </citation>
    <scope>NUCLEOTIDE SEQUENCE [LARGE SCALE GENOMIC DNA]</scope>
    <source>
        <strain evidence="2">CCUG 62221</strain>
    </source>
</reference>
<proteinExistence type="predicted"/>
<name>A0ABW3WLT8_9FLAO</name>
<gene>
    <name evidence="1" type="ORF">ACFQ5N_02235</name>
</gene>
<dbReference type="Proteomes" id="UP001597241">
    <property type="component" value="Unassembled WGS sequence"/>
</dbReference>
<sequence>MRNRTKPKMNDYQFIHIPKWKIQGFDDYYFTDDKKLFNKRTNRFSKKRVKTYSVGYTLNGVFYTLNKMKALTTLIGPVSFQVTNLNSVQKLYKYLQKAA</sequence>
<accession>A0ABW3WLT8</accession>
<organism evidence="1 2">
    <name type="scientific">Lutibacter holmesii</name>
    <dbReference type="NCBI Taxonomy" id="1137985"/>
    <lineage>
        <taxon>Bacteria</taxon>
        <taxon>Pseudomonadati</taxon>
        <taxon>Bacteroidota</taxon>
        <taxon>Flavobacteriia</taxon>
        <taxon>Flavobacteriales</taxon>
        <taxon>Flavobacteriaceae</taxon>
        <taxon>Lutibacter</taxon>
    </lineage>
</organism>
<protein>
    <submittedName>
        <fullName evidence="1">Uncharacterized protein</fullName>
    </submittedName>
</protein>
<dbReference type="EMBL" id="JBHTMV010000002">
    <property type="protein sequence ID" value="MFD1292643.1"/>
    <property type="molecule type" value="Genomic_DNA"/>
</dbReference>